<gene>
    <name evidence="3" type="ORF">CO051_02120</name>
</gene>
<dbReference type="CDD" id="cd08547">
    <property type="entry name" value="Type_II_cohesin"/>
    <property type="match status" value="1"/>
</dbReference>
<evidence type="ECO:0000313" key="3">
    <source>
        <dbReference type="EMBL" id="PJC33057.1"/>
    </source>
</evidence>
<dbReference type="Pfam" id="PF00963">
    <property type="entry name" value="Cohesin"/>
    <property type="match status" value="1"/>
</dbReference>
<dbReference type="GO" id="GO:0000272">
    <property type="term" value="P:polysaccharide catabolic process"/>
    <property type="evidence" value="ECO:0007669"/>
    <property type="project" value="InterPro"/>
</dbReference>
<protein>
    <recommendedName>
        <fullName evidence="2">Cohesin domain-containing protein</fullName>
    </recommendedName>
</protein>
<dbReference type="SUPFAM" id="SSF49384">
    <property type="entry name" value="Carbohydrate-binding domain"/>
    <property type="match status" value="1"/>
</dbReference>
<sequence>MGVFGVVQAASLDFDSATSTIDVDETFTIMVKIDAGTEQIAGTDIYIGYDDELLDLQSVTGLDYFPIVGNTPEVNRLYIYGVVANSGEFKTGAGDIATLVFKGVKEGTAELKFDCDLSKTITSKIAKNDINATNIIDCSALGLHTVTIGAGTGDGGTGDTPPSLPVSGAYEKVIQYSMYGGVLLLVGLALRLMLHI</sequence>
<dbReference type="EMBL" id="PFSC01000055">
    <property type="protein sequence ID" value="PJC33057.1"/>
    <property type="molecule type" value="Genomic_DNA"/>
</dbReference>
<keyword evidence="1" id="KW-1133">Transmembrane helix</keyword>
<evidence type="ECO:0000256" key="1">
    <source>
        <dbReference type="SAM" id="Phobius"/>
    </source>
</evidence>
<evidence type="ECO:0000259" key="2">
    <source>
        <dbReference type="Pfam" id="PF00963"/>
    </source>
</evidence>
<evidence type="ECO:0000313" key="4">
    <source>
        <dbReference type="Proteomes" id="UP000231383"/>
    </source>
</evidence>
<name>A0A2M8F1B1_9BACT</name>
<keyword evidence="1" id="KW-0472">Membrane</keyword>
<proteinExistence type="predicted"/>
<feature type="transmembrane region" description="Helical" evidence="1">
    <location>
        <begin position="176"/>
        <end position="194"/>
    </location>
</feature>
<comment type="caution">
    <text evidence="3">The sequence shown here is derived from an EMBL/GenBank/DDBJ whole genome shotgun (WGS) entry which is preliminary data.</text>
</comment>
<accession>A0A2M8F1B1</accession>
<dbReference type="Proteomes" id="UP000231383">
    <property type="component" value="Unassembled WGS sequence"/>
</dbReference>
<dbReference type="Gene3D" id="2.60.40.680">
    <property type="match status" value="1"/>
</dbReference>
<organism evidence="3 4">
    <name type="scientific">Candidatus Roizmanbacteria bacterium CG_4_9_14_0_2_um_filter_39_13</name>
    <dbReference type="NCBI Taxonomy" id="1974839"/>
    <lineage>
        <taxon>Bacteria</taxon>
        <taxon>Candidatus Roizmaniibacteriota</taxon>
    </lineage>
</organism>
<dbReference type="InterPro" id="IPR008965">
    <property type="entry name" value="CBM2/CBM3_carb-bd_dom_sf"/>
</dbReference>
<keyword evidence="1" id="KW-0812">Transmembrane</keyword>
<feature type="domain" description="Cohesin" evidence="2">
    <location>
        <begin position="18"/>
        <end position="109"/>
    </location>
</feature>
<reference evidence="4" key="1">
    <citation type="submission" date="2017-09" db="EMBL/GenBank/DDBJ databases">
        <title>Depth-based differentiation of microbial function through sediment-hosted aquifers and enrichment of novel symbionts in the deep terrestrial subsurface.</title>
        <authorList>
            <person name="Probst A.J."/>
            <person name="Ladd B."/>
            <person name="Jarett J.K."/>
            <person name="Geller-Mcgrath D.E."/>
            <person name="Sieber C.M.K."/>
            <person name="Emerson J.B."/>
            <person name="Anantharaman K."/>
            <person name="Thomas B.C."/>
            <person name="Malmstrom R."/>
            <person name="Stieglmeier M."/>
            <person name="Klingl A."/>
            <person name="Woyke T."/>
            <person name="Ryan C.M."/>
            <person name="Banfield J.F."/>
        </authorList>
    </citation>
    <scope>NUCLEOTIDE SEQUENCE [LARGE SCALE GENOMIC DNA]</scope>
</reference>
<dbReference type="AlphaFoldDB" id="A0A2M8F1B1"/>
<dbReference type="InterPro" id="IPR002102">
    <property type="entry name" value="Cohesin_dom"/>
</dbReference>
<dbReference type="GO" id="GO:0030246">
    <property type="term" value="F:carbohydrate binding"/>
    <property type="evidence" value="ECO:0007669"/>
    <property type="project" value="InterPro"/>
</dbReference>